<dbReference type="PANTHER" id="PTHR41287">
    <property type="match status" value="1"/>
</dbReference>
<dbReference type="InterPro" id="IPR046462">
    <property type="entry name" value="TerL_nuclease"/>
</dbReference>
<dbReference type="InterPro" id="IPR005021">
    <property type="entry name" value="Terminase_largesu-like"/>
</dbReference>
<dbReference type="Pfam" id="PF03354">
    <property type="entry name" value="TerL_ATPase"/>
    <property type="match status" value="1"/>
</dbReference>
<dbReference type="PANTHER" id="PTHR41287:SF1">
    <property type="entry name" value="PROTEIN YMFN"/>
    <property type="match status" value="1"/>
</dbReference>
<evidence type="ECO:0000313" key="3">
    <source>
        <dbReference type="EMBL" id="DAF48744.1"/>
    </source>
</evidence>
<dbReference type="EMBL" id="BK032573">
    <property type="protein sequence ID" value="DAF48744.1"/>
    <property type="molecule type" value="Genomic_DNA"/>
</dbReference>
<sequence length="569" mass="66033">MNSCKKSGAHSFLIEYANKIQSGEIPACWWIKLQYKLLLEDIEKPDEIFDVEEAHKRIRFIEAKCKHTKSPFAGKPVYLELWEKAIIEAAYGFYVLDEKGERIRKYTYVLLFIPRKNGKSTLAAALGNAEFFCGNWGTVIFCASNDYEQADIVFTEIDSMRDLSASLERVTRRNNTGIYFGNRKQRRKTGKFSKQNKAEIKKISARKKGKEGRNIDLAIVDESHEMEDETLIEPLVQSMSTKDECLMIEITTEGTVDDGHLDKKIQEAKAVLQGERERGQSLYFLYTMDNEEEVWTNPGSWIKANPNLGVSKKMRYLTREVEEARGSSTKRSWTLCKDFNIKQSNANAWLDPEVIRNERTFSLEDVRGRMYLGGVDLAVTTDLMCLTMLFQPESEFLAHQHFWMPKSKLEYRNDEKAGANYEQWARDGWITIVDDVDIDTAIVADYEYQMYKEFGVLPFKGGYDNRFAKSYIKRHKELFGDGILENVPQDAKGLSNPMNNTEENLRQKKINYQNNPVTYWCFKNCSYKQDNIGRIMPKRIKREMKIDGAASYLDAVFVYQSYRNEYSMI</sequence>
<feature type="domain" description="Terminase large subunit-like endonuclease" evidence="2">
    <location>
        <begin position="284"/>
        <end position="556"/>
    </location>
</feature>
<dbReference type="InterPro" id="IPR046461">
    <property type="entry name" value="TerL_ATPase"/>
</dbReference>
<name>A0A8S5SCU0_9CAUD</name>
<reference evidence="3" key="1">
    <citation type="journal article" date="2021" name="Proc. Natl. Acad. Sci. U.S.A.">
        <title>A Catalog of Tens of Thousands of Viruses from Human Metagenomes Reveals Hidden Associations with Chronic Diseases.</title>
        <authorList>
            <person name="Tisza M.J."/>
            <person name="Buck C.B."/>
        </authorList>
    </citation>
    <scope>NUCLEOTIDE SEQUENCE</scope>
    <source>
        <strain evidence="3">Ctt1f11</strain>
    </source>
</reference>
<feature type="domain" description="Terminase large subunit-like ATPase" evidence="1">
    <location>
        <begin position="82"/>
        <end position="268"/>
    </location>
</feature>
<organism evidence="3">
    <name type="scientific">Siphoviridae sp. ctt1f11</name>
    <dbReference type="NCBI Taxonomy" id="2827959"/>
    <lineage>
        <taxon>Viruses</taxon>
        <taxon>Duplodnaviria</taxon>
        <taxon>Heunggongvirae</taxon>
        <taxon>Uroviricota</taxon>
        <taxon>Caudoviricetes</taxon>
    </lineage>
</organism>
<dbReference type="InterPro" id="IPR027417">
    <property type="entry name" value="P-loop_NTPase"/>
</dbReference>
<dbReference type="Gene3D" id="3.40.50.300">
    <property type="entry name" value="P-loop containing nucleotide triphosphate hydrolases"/>
    <property type="match status" value="1"/>
</dbReference>
<protein>
    <submittedName>
        <fullName evidence="3">Large Terminase</fullName>
    </submittedName>
</protein>
<evidence type="ECO:0000259" key="1">
    <source>
        <dbReference type="Pfam" id="PF03354"/>
    </source>
</evidence>
<dbReference type="GO" id="GO:0004519">
    <property type="term" value="F:endonuclease activity"/>
    <property type="evidence" value="ECO:0007669"/>
    <property type="project" value="InterPro"/>
</dbReference>
<evidence type="ECO:0000259" key="2">
    <source>
        <dbReference type="Pfam" id="PF20441"/>
    </source>
</evidence>
<dbReference type="Pfam" id="PF20441">
    <property type="entry name" value="TerL_nuclease"/>
    <property type="match status" value="1"/>
</dbReference>
<proteinExistence type="predicted"/>
<accession>A0A8S5SCU0</accession>